<gene>
    <name evidence="2" type="ORF">C7B45_13925</name>
</gene>
<evidence type="ECO:0000256" key="1">
    <source>
        <dbReference type="SAM" id="MobiDB-lite"/>
    </source>
</evidence>
<organism evidence="2 3">
    <name type="scientific">Sulfobacillus acidophilus</name>
    <dbReference type="NCBI Taxonomy" id="53633"/>
    <lineage>
        <taxon>Bacteria</taxon>
        <taxon>Bacillati</taxon>
        <taxon>Bacillota</taxon>
        <taxon>Clostridia</taxon>
        <taxon>Eubacteriales</taxon>
        <taxon>Clostridiales Family XVII. Incertae Sedis</taxon>
        <taxon>Sulfobacillus</taxon>
    </lineage>
</organism>
<sequence>MADKKLLKALELHQRETEERREQIAQQTGKSVQEIFNRINAVPLGNRRRPSSTANKRPSQKDDN</sequence>
<proteinExistence type="predicted"/>
<feature type="compositionally biased region" description="Basic and acidic residues" evidence="1">
    <location>
        <begin position="13"/>
        <end position="23"/>
    </location>
</feature>
<comment type="caution">
    <text evidence="2">The sequence shown here is derived from an EMBL/GenBank/DDBJ whole genome shotgun (WGS) entry which is preliminary data.</text>
</comment>
<evidence type="ECO:0000313" key="3">
    <source>
        <dbReference type="Proteomes" id="UP000241848"/>
    </source>
</evidence>
<protein>
    <submittedName>
        <fullName evidence="2">Uncharacterized protein</fullName>
    </submittedName>
</protein>
<reference evidence="2 3" key="1">
    <citation type="journal article" date="2014" name="BMC Genomics">
        <title>Comparison of environmental and isolate Sulfobacillus genomes reveals diverse carbon, sulfur, nitrogen, and hydrogen metabolisms.</title>
        <authorList>
            <person name="Justice N.B."/>
            <person name="Norman A."/>
            <person name="Brown C.T."/>
            <person name="Singh A."/>
            <person name="Thomas B.C."/>
            <person name="Banfield J.F."/>
        </authorList>
    </citation>
    <scope>NUCLEOTIDE SEQUENCE [LARGE SCALE GENOMIC DNA]</scope>
    <source>
        <strain evidence="2">AMDSBA3</strain>
    </source>
</reference>
<dbReference type="EMBL" id="PXYV01000054">
    <property type="protein sequence ID" value="PSR20684.1"/>
    <property type="molecule type" value="Genomic_DNA"/>
</dbReference>
<dbReference type="AlphaFoldDB" id="A0A2T2WEM4"/>
<dbReference type="Proteomes" id="UP000241848">
    <property type="component" value="Unassembled WGS sequence"/>
</dbReference>
<name>A0A2T2WEM4_9FIRM</name>
<evidence type="ECO:0000313" key="2">
    <source>
        <dbReference type="EMBL" id="PSR20684.1"/>
    </source>
</evidence>
<accession>A0A2T2WEM4</accession>
<feature type="region of interest" description="Disordered" evidence="1">
    <location>
        <begin position="13"/>
        <end position="64"/>
    </location>
</feature>